<dbReference type="RefSeq" id="WP_113984552.1">
    <property type="nucleotide sequence ID" value="NZ_QMEY01000018.1"/>
</dbReference>
<dbReference type="GO" id="GO:0009307">
    <property type="term" value="P:DNA restriction-modification system"/>
    <property type="evidence" value="ECO:0007669"/>
    <property type="project" value="UniProtKB-KW"/>
</dbReference>
<feature type="domain" description="Helicase ATP-binding" evidence="2">
    <location>
        <begin position="370"/>
        <end position="528"/>
    </location>
</feature>
<keyword evidence="1" id="KW-0175">Coiled coil</keyword>
<dbReference type="GO" id="GO:0005524">
    <property type="term" value="F:ATP binding"/>
    <property type="evidence" value="ECO:0007669"/>
    <property type="project" value="UniProtKB-KW"/>
</dbReference>
<organism evidence="3 4">
    <name type="scientific">Spongiactinospora rosea</name>
    <dbReference type="NCBI Taxonomy" id="2248750"/>
    <lineage>
        <taxon>Bacteria</taxon>
        <taxon>Bacillati</taxon>
        <taxon>Actinomycetota</taxon>
        <taxon>Actinomycetes</taxon>
        <taxon>Streptosporangiales</taxon>
        <taxon>Streptosporangiaceae</taxon>
        <taxon>Spongiactinospora</taxon>
    </lineage>
</organism>
<keyword evidence="3" id="KW-0378">Hydrolase</keyword>
<dbReference type="PANTHER" id="PTHR47396">
    <property type="entry name" value="TYPE I RESTRICTION ENZYME ECOKI R PROTEIN"/>
    <property type="match status" value="1"/>
</dbReference>
<name>A0A366LQR0_9ACTN</name>
<reference evidence="3 4" key="1">
    <citation type="submission" date="2018-06" db="EMBL/GenBank/DDBJ databases">
        <title>Sphaerisporangium craniellae sp. nov., isolated from a marine sponge in the South China Sea.</title>
        <authorList>
            <person name="Li L."/>
        </authorList>
    </citation>
    <scope>NUCLEOTIDE SEQUENCE [LARGE SCALE GENOMIC DNA]</scope>
    <source>
        <strain evidence="3 4">LHW63015</strain>
    </source>
</reference>
<keyword evidence="3" id="KW-0255">Endonuclease</keyword>
<dbReference type="GO" id="GO:0003677">
    <property type="term" value="F:DNA binding"/>
    <property type="evidence" value="ECO:0007669"/>
    <property type="project" value="UniProtKB-KW"/>
</dbReference>
<dbReference type="PROSITE" id="PS51192">
    <property type="entry name" value="HELICASE_ATP_BIND_1"/>
    <property type="match status" value="1"/>
</dbReference>
<evidence type="ECO:0000313" key="4">
    <source>
        <dbReference type="Proteomes" id="UP000253303"/>
    </source>
</evidence>
<dbReference type="Gene3D" id="3.90.1570.30">
    <property type="match status" value="1"/>
</dbReference>
<dbReference type="InterPro" id="IPR001650">
    <property type="entry name" value="Helicase_C-like"/>
</dbReference>
<keyword evidence="3" id="KW-0540">Nuclease</keyword>
<gene>
    <name evidence="3" type="ORF">DP939_32030</name>
</gene>
<dbReference type="InterPro" id="IPR029464">
    <property type="entry name" value="HSDR_N"/>
</dbReference>
<keyword evidence="4" id="KW-1185">Reference proteome</keyword>
<dbReference type="SUPFAM" id="SSF52540">
    <property type="entry name" value="P-loop containing nucleoside triphosphate hydrolases"/>
    <property type="match status" value="2"/>
</dbReference>
<dbReference type="AlphaFoldDB" id="A0A366LQR0"/>
<dbReference type="InterPro" id="IPR027417">
    <property type="entry name" value="P-loop_NTPase"/>
</dbReference>
<dbReference type="InterPro" id="IPR050742">
    <property type="entry name" value="Helicase_Restrict-Modif_Enz"/>
</dbReference>
<dbReference type="InterPro" id="IPR013670">
    <property type="entry name" value="EcoEI_R_C_dom"/>
</dbReference>
<accession>A0A366LQR0</accession>
<evidence type="ECO:0000259" key="2">
    <source>
        <dbReference type="PROSITE" id="PS51192"/>
    </source>
</evidence>
<evidence type="ECO:0000313" key="3">
    <source>
        <dbReference type="EMBL" id="RBQ16231.1"/>
    </source>
</evidence>
<dbReference type="GO" id="GO:0005829">
    <property type="term" value="C:cytosol"/>
    <property type="evidence" value="ECO:0007669"/>
    <property type="project" value="TreeGrafter"/>
</dbReference>
<dbReference type="Pfam" id="PF13588">
    <property type="entry name" value="HSDR_N_2"/>
    <property type="match status" value="1"/>
</dbReference>
<protein>
    <submittedName>
        <fullName evidence="3">Restriction endonuclease subunit R</fullName>
    </submittedName>
</protein>
<dbReference type="Pfam" id="PF13643">
    <property type="entry name" value="DUF4145"/>
    <property type="match status" value="1"/>
</dbReference>
<dbReference type="GO" id="GO:0009035">
    <property type="term" value="F:type I site-specific deoxyribonuclease activity"/>
    <property type="evidence" value="ECO:0007669"/>
    <property type="project" value="UniProtKB-EC"/>
</dbReference>
<dbReference type="Proteomes" id="UP000253303">
    <property type="component" value="Unassembled WGS sequence"/>
</dbReference>
<dbReference type="OrthoDB" id="9776021at2"/>
<dbReference type="CDD" id="cd18032">
    <property type="entry name" value="DEXHc_RE_I_III_res"/>
    <property type="match status" value="1"/>
</dbReference>
<dbReference type="SMART" id="SM00487">
    <property type="entry name" value="DEXDc"/>
    <property type="match status" value="1"/>
</dbReference>
<dbReference type="Gene3D" id="3.40.50.300">
    <property type="entry name" value="P-loop containing nucleotide triphosphate hydrolases"/>
    <property type="match status" value="2"/>
</dbReference>
<dbReference type="InterPro" id="IPR025285">
    <property type="entry name" value="DUF4145"/>
</dbReference>
<comment type="caution">
    <text evidence="3">The sequence shown here is derived from an EMBL/GenBank/DDBJ whole genome shotgun (WGS) entry which is preliminary data.</text>
</comment>
<dbReference type="InterPro" id="IPR014001">
    <property type="entry name" value="Helicase_ATP-bd"/>
</dbReference>
<dbReference type="EMBL" id="QMEY01000018">
    <property type="protein sequence ID" value="RBQ16231.1"/>
    <property type="molecule type" value="Genomic_DNA"/>
</dbReference>
<feature type="coiled-coil region" evidence="1">
    <location>
        <begin position="151"/>
        <end position="199"/>
    </location>
</feature>
<dbReference type="Pfam" id="PF08463">
    <property type="entry name" value="EcoEI_R_C"/>
    <property type="match status" value="1"/>
</dbReference>
<proteinExistence type="predicted"/>
<evidence type="ECO:0000256" key="1">
    <source>
        <dbReference type="SAM" id="Coils"/>
    </source>
</evidence>
<dbReference type="PANTHER" id="PTHR47396:SF1">
    <property type="entry name" value="ATP-DEPENDENT HELICASE IRC3-RELATED"/>
    <property type="match status" value="1"/>
</dbReference>
<dbReference type="CDD" id="cd18799">
    <property type="entry name" value="SF2_C_EcoAI-like"/>
    <property type="match status" value="1"/>
</dbReference>
<dbReference type="InterPro" id="IPR006935">
    <property type="entry name" value="Helicase/UvrB_N"/>
</dbReference>
<dbReference type="Pfam" id="PF00271">
    <property type="entry name" value="Helicase_C"/>
    <property type="match status" value="1"/>
</dbReference>
<dbReference type="Pfam" id="PF04851">
    <property type="entry name" value="ResIII"/>
    <property type="match status" value="1"/>
</dbReference>
<sequence length="1137" mass="129731">MSNFGFLKAEWPSLYDQAIRAERLAIADPRTSCFYARRTIELALNWLYKVDDTLREPHHRDLSAMINEPTLVNLAGPALRAKMDVIRRQGNLAVHSARPVHSRDATRTVAELFHVLYWLARNYAQHEADVPASGLEFDASVIPVPEPASVRQKKQAELQAMATKFSEQQEELAKERRRSQDLDAEVMRLREQIKAAKLVNAQRRDTHDYNEAETRSHLIDLLLHEAGWPLDKAEDREYSVDRLSSTKSGKGRVDYVLWDDDGRPLGLVEAKAATHSPLEGQEQAKEYATALEYKFSRRPVIFYTNGYKTWIWDDGNKYPPRPIQGFYTKDELRSLIARRASRQALSSTPINEEIVERYYQHRAIRRIGERFDRDNQRHALLVMATGSGKTRTAIALVDVLQKAGWIKRVLFLADRKELVTQATNAFKQHLPGTPVINLLTEKNDSARVYVSTYPTMLNLINKVSDNGERKFGPGYFDLVIVDEAHRSIFNKYRAIFDYFDTLLVGLTATPKNEIDRNTYRVFNLEEGNPTDAYDLDQAKEDGFLVGPFTINVPLKFPQRGLRYDDLSDEEKARWDELDWDEDDGAPTEVAADEVNRFLFNDDTIDKMLQTVMTYGYRVDGGDRLGKTIVFARNQRHAEFIVDRFNMLYPEHGGEFARVISHQTRGAEQLIDEFRRKDSALRMAVSVDMLDTGIDIPEIVNLVLAKAVRSKTKFWQMIGRGTRLCKDLFGPGQDKAQFLVFDLARNVEYFNADIAETEGRAQQSLSERLFAQRADLLYILDQEQPSAEGDVAVRSDVAIRLQGEVAGMNRNNIEVRRHLHEVDTFLDPESWKQITAEKRDELKDKLAGLPSTFKDDDSSEEAKRFDLLALRLQLGLLVGDPGYGALRLQVQRIAEDLLDPTTLNNPVVARHAELLTDLTGEDWWQDVTLSMLETMRRTLRGLVRLIPARRRAVVYTDFEDELGELTHSELRGLAIGTDRSKFERKVRTYLRSHDDNLVVQKLLRGRQITSSDLDALKDVFLDLGFGTDADIDQIAEQHEGFGLFLRSITGLSREAAVRAFSEFQQGRTLSPAEYSFVELIIDSLAKNGYLDVSDLYEPPFKRLGDPDVVFHNIADVHFIAEVLRSVKETAIPRSAEVG</sequence>